<feature type="transmembrane region" description="Helical" evidence="1">
    <location>
        <begin position="45"/>
        <end position="66"/>
    </location>
</feature>
<dbReference type="Pfam" id="PF07330">
    <property type="entry name" value="DUF1467"/>
    <property type="match status" value="1"/>
</dbReference>
<dbReference type="AlphaFoldDB" id="A0A4Q6I3W9"/>
<dbReference type="STRING" id="1242993.ehr_00450"/>
<keyword evidence="1" id="KW-0472">Membrane</keyword>
<evidence type="ECO:0000313" key="2">
    <source>
        <dbReference type="EMBL" id="RZB12541.1"/>
    </source>
</evidence>
<sequence length="84" mass="9420">MGVGDIVFFIISWWIILFLILPIKVEVPDDPVIGTASSAPVKSYLLIKSVIATVASVLLTGLYVYLKMKGYIDFEYIYDLITFV</sequence>
<protein>
    <submittedName>
        <fullName evidence="2">DUF1467 family protein</fullName>
    </submittedName>
</protein>
<evidence type="ECO:0000313" key="3">
    <source>
        <dbReference type="Proteomes" id="UP000293377"/>
    </source>
</evidence>
<keyword evidence="1" id="KW-0812">Transmembrane</keyword>
<dbReference type="OrthoDB" id="9804637at2"/>
<keyword evidence="1" id="KW-1133">Transmembrane helix</keyword>
<dbReference type="InterPro" id="IPR009935">
    <property type="entry name" value="DUF1467"/>
</dbReference>
<proteinExistence type="predicted"/>
<comment type="caution">
    <text evidence="2">The sequence shown here is derived from an EMBL/GenBank/DDBJ whole genome shotgun (WGS) entry which is preliminary data.</text>
</comment>
<feature type="transmembrane region" description="Helical" evidence="1">
    <location>
        <begin position="7"/>
        <end position="25"/>
    </location>
</feature>
<dbReference type="Proteomes" id="UP000293377">
    <property type="component" value="Unassembled WGS sequence"/>
</dbReference>
<name>A0A4Q6I3W9_9RICK</name>
<dbReference type="RefSeq" id="WP_045171094.1">
    <property type="nucleotide sequence ID" value="NZ_QOHL01000016.1"/>
</dbReference>
<organism evidence="2 3">
    <name type="scientific">Ehrlichia minasensis</name>
    <dbReference type="NCBI Taxonomy" id="1242993"/>
    <lineage>
        <taxon>Bacteria</taxon>
        <taxon>Pseudomonadati</taxon>
        <taxon>Pseudomonadota</taxon>
        <taxon>Alphaproteobacteria</taxon>
        <taxon>Rickettsiales</taxon>
        <taxon>Anaplasmataceae</taxon>
        <taxon>Ehrlichia</taxon>
    </lineage>
</organism>
<evidence type="ECO:0000256" key="1">
    <source>
        <dbReference type="SAM" id="Phobius"/>
    </source>
</evidence>
<keyword evidence="3" id="KW-1185">Reference proteome</keyword>
<gene>
    <name evidence="2" type="ORF">DRF75_03615</name>
</gene>
<dbReference type="EMBL" id="QOHL01000016">
    <property type="protein sequence ID" value="RZB12541.1"/>
    <property type="molecule type" value="Genomic_DNA"/>
</dbReference>
<accession>A0A4Q6I3W9</accession>
<reference evidence="2 3" key="1">
    <citation type="submission" date="2018-06" db="EMBL/GenBank/DDBJ databases">
        <title>Complete Genome Sequence of Ehrlichia minasensis Isolated From Cattle.</title>
        <authorList>
            <person name="Aguiar D.M."/>
            <person name="Araujo J.P.A.Jr."/>
            <person name="Nakazato L."/>
            <person name="Bard E."/>
            <person name="Cabezas-Cruz A."/>
        </authorList>
    </citation>
    <scope>NUCLEOTIDE SEQUENCE [LARGE SCALE GENOMIC DNA]</scope>
    <source>
        <strain evidence="2 3">B11</strain>
    </source>
</reference>